<dbReference type="SUPFAM" id="SSF52540">
    <property type="entry name" value="P-loop containing nucleoside triphosphate hydrolases"/>
    <property type="match status" value="1"/>
</dbReference>
<keyword evidence="1" id="KW-0547">Nucleotide-binding</keyword>
<dbReference type="PANTHER" id="PTHR12131">
    <property type="entry name" value="ATP-DEPENDENT RNA AND DNA HELICASE"/>
    <property type="match status" value="1"/>
</dbReference>
<dbReference type="InterPro" id="IPR027417">
    <property type="entry name" value="P-loop_NTPase"/>
</dbReference>
<keyword evidence="4" id="KW-0067">ATP-binding</keyword>
<sequence>FDHPLDGFQTDAMAALLDGSSVVVSAPTGSGKTAVAELALYAALARGERAIYTTPLKALSNQKYRDLSAALGPGSVGLLTGDTQKQRDAPVLVMTTEVLRNMLLEQDEMVFAAQAAGRVGVVILDEFHYMNDKSRGTVWEECCVLAPPSAKLVALS</sequence>
<dbReference type="HOGENOM" id="CLU_096089_0_0_1"/>
<dbReference type="Proteomes" id="UP000013827">
    <property type="component" value="Unassembled WGS sequence"/>
</dbReference>
<accession>A0A0D3HYU9</accession>
<evidence type="ECO:0000313" key="7">
    <source>
        <dbReference type="Proteomes" id="UP000013827"/>
    </source>
</evidence>
<reference evidence="6" key="2">
    <citation type="submission" date="2024-10" db="UniProtKB">
        <authorList>
            <consortium name="EnsemblProtists"/>
        </authorList>
    </citation>
    <scope>IDENTIFICATION</scope>
</reference>
<keyword evidence="3" id="KW-0347">Helicase</keyword>
<dbReference type="GeneID" id="17250334"/>
<dbReference type="AlphaFoldDB" id="A0A0D3HYU9"/>
<name>A0A0D3HYU9_EMIH1</name>
<dbReference type="GO" id="GO:0005524">
    <property type="term" value="F:ATP binding"/>
    <property type="evidence" value="ECO:0007669"/>
    <property type="project" value="UniProtKB-KW"/>
</dbReference>
<dbReference type="PROSITE" id="PS51192">
    <property type="entry name" value="HELICASE_ATP_BIND_1"/>
    <property type="match status" value="1"/>
</dbReference>
<dbReference type="EnsemblProtists" id="EOD04184">
    <property type="protein sequence ID" value="EOD04184"/>
    <property type="gene ID" value="EMIHUDRAFT_50363"/>
</dbReference>
<evidence type="ECO:0000259" key="5">
    <source>
        <dbReference type="PROSITE" id="PS51192"/>
    </source>
</evidence>
<dbReference type="GO" id="GO:0004386">
    <property type="term" value="F:helicase activity"/>
    <property type="evidence" value="ECO:0007669"/>
    <property type="project" value="UniProtKB-KW"/>
</dbReference>
<protein>
    <recommendedName>
        <fullName evidence="5">Helicase ATP-binding domain-containing protein</fullName>
    </recommendedName>
</protein>
<feature type="domain" description="Helicase ATP-binding" evidence="5">
    <location>
        <begin position="13"/>
        <end position="156"/>
    </location>
</feature>
<evidence type="ECO:0000256" key="4">
    <source>
        <dbReference type="ARBA" id="ARBA00022840"/>
    </source>
</evidence>
<dbReference type="eggNOG" id="KOG0947">
    <property type="taxonomic scope" value="Eukaryota"/>
</dbReference>
<dbReference type="Pfam" id="PF00270">
    <property type="entry name" value="DEAD"/>
    <property type="match status" value="1"/>
</dbReference>
<dbReference type="SMART" id="SM00487">
    <property type="entry name" value="DEXDc"/>
    <property type="match status" value="1"/>
</dbReference>
<dbReference type="InterPro" id="IPR050699">
    <property type="entry name" value="RNA-DNA_Helicase"/>
</dbReference>
<dbReference type="STRING" id="2903.R1D633"/>
<dbReference type="PANTHER" id="PTHR12131:SF1">
    <property type="entry name" value="ATP-DEPENDENT RNA HELICASE SUPV3L1, MITOCHONDRIAL-RELATED"/>
    <property type="match status" value="1"/>
</dbReference>
<evidence type="ECO:0000256" key="2">
    <source>
        <dbReference type="ARBA" id="ARBA00022801"/>
    </source>
</evidence>
<dbReference type="GO" id="GO:0070478">
    <property type="term" value="P:nuclear-transcribed mRNA catabolic process, 3'-5' exonucleolytic nonsense-mediated decay"/>
    <property type="evidence" value="ECO:0007669"/>
    <property type="project" value="TreeGrafter"/>
</dbReference>
<dbReference type="GO" id="GO:0016787">
    <property type="term" value="F:hydrolase activity"/>
    <property type="evidence" value="ECO:0007669"/>
    <property type="project" value="UniProtKB-KW"/>
</dbReference>
<dbReference type="RefSeq" id="XP_005756613.1">
    <property type="nucleotide sequence ID" value="XM_005756556.1"/>
</dbReference>
<proteinExistence type="predicted"/>
<keyword evidence="2" id="KW-0378">Hydrolase</keyword>
<evidence type="ECO:0000256" key="1">
    <source>
        <dbReference type="ARBA" id="ARBA00022741"/>
    </source>
</evidence>
<keyword evidence="7" id="KW-1185">Reference proteome</keyword>
<dbReference type="GO" id="GO:0003676">
    <property type="term" value="F:nucleic acid binding"/>
    <property type="evidence" value="ECO:0007669"/>
    <property type="project" value="InterPro"/>
</dbReference>
<evidence type="ECO:0000256" key="3">
    <source>
        <dbReference type="ARBA" id="ARBA00022806"/>
    </source>
</evidence>
<dbReference type="InterPro" id="IPR011545">
    <property type="entry name" value="DEAD/DEAH_box_helicase_dom"/>
</dbReference>
<dbReference type="KEGG" id="ehx:EMIHUDRAFT_50363"/>
<organism evidence="6 7">
    <name type="scientific">Emiliania huxleyi (strain CCMP1516)</name>
    <dbReference type="NCBI Taxonomy" id="280463"/>
    <lineage>
        <taxon>Eukaryota</taxon>
        <taxon>Haptista</taxon>
        <taxon>Haptophyta</taxon>
        <taxon>Prymnesiophyceae</taxon>
        <taxon>Isochrysidales</taxon>
        <taxon>Noelaerhabdaceae</taxon>
        <taxon>Emiliania</taxon>
    </lineage>
</organism>
<reference evidence="7" key="1">
    <citation type="journal article" date="2013" name="Nature">
        <title>Pan genome of the phytoplankton Emiliania underpins its global distribution.</title>
        <authorList>
            <person name="Read B.A."/>
            <person name="Kegel J."/>
            <person name="Klute M.J."/>
            <person name="Kuo A."/>
            <person name="Lefebvre S.C."/>
            <person name="Maumus F."/>
            <person name="Mayer C."/>
            <person name="Miller J."/>
            <person name="Monier A."/>
            <person name="Salamov A."/>
            <person name="Young J."/>
            <person name="Aguilar M."/>
            <person name="Claverie J.M."/>
            <person name="Frickenhaus S."/>
            <person name="Gonzalez K."/>
            <person name="Herman E.K."/>
            <person name="Lin Y.C."/>
            <person name="Napier J."/>
            <person name="Ogata H."/>
            <person name="Sarno A.F."/>
            <person name="Shmutz J."/>
            <person name="Schroeder D."/>
            <person name="de Vargas C."/>
            <person name="Verret F."/>
            <person name="von Dassow P."/>
            <person name="Valentin K."/>
            <person name="Van de Peer Y."/>
            <person name="Wheeler G."/>
            <person name="Dacks J.B."/>
            <person name="Delwiche C.F."/>
            <person name="Dyhrman S.T."/>
            <person name="Glockner G."/>
            <person name="John U."/>
            <person name="Richards T."/>
            <person name="Worden A.Z."/>
            <person name="Zhang X."/>
            <person name="Grigoriev I.V."/>
            <person name="Allen A.E."/>
            <person name="Bidle K."/>
            <person name="Borodovsky M."/>
            <person name="Bowler C."/>
            <person name="Brownlee C."/>
            <person name="Cock J.M."/>
            <person name="Elias M."/>
            <person name="Gladyshev V.N."/>
            <person name="Groth M."/>
            <person name="Guda C."/>
            <person name="Hadaegh A."/>
            <person name="Iglesias-Rodriguez M.D."/>
            <person name="Jenkins J."/>
            <person name="Jones B.M."/>
            <person name="Lawson T."/>
            <person name="Leese F."/>
            <person name="Lindquist E."/>
            <person name="Lobanov A."/>
            <person name="Lomsadze A."/>
            <person name="Malik S.B."/>
            <person name="Marsh M.E."/>
            <person name="Mackinder L."/>
            <person name="Mock T."/>
            <person name="Mueller-Roeber B."/>
            <person name="Pagarete A."/>
            <person name="Parker M."/>
            <person name="Probert I."/>
            <person name="Quesneville H."/>
            <person name="Raines C."/>
            <person name="Rensing S.A."/>
            <person name="Riano-Pachon D.M."/>
            <person name="Richier S."/>
            <person name="Rokitta S."/>
            <person name="Shiraiwa Y."/>
            <person name="Soanes D.M."/>
            <person name="van der Giezen M."/>
            <person name="Wahlund T.M."/>
            <person name="Williams B."/>
            <person name="Wilson W."/>
            <person name="Wolfe G."/>
            <person name="Wurch L.L."/>
        </authorList>
    </citation>
    <scope>NUCLEOTIDE SEQUENCE</scope>
</reference>
<dbReference type="PaxDb" id="2903-EOD04184"/>
<evidence type="ECO:0000313" key="6">
    <source>
        <dbReference type="EnsemblProtists" id="EOD04184"/>
    </source>
</evidence>
<dbReference type="Gene3D" id="3.40.50.300">
    <property type="entry name" value="P-loop containing nucleotide triphosphate hydrolases"/>
    <property type="match status" value="1"/>
</dbReference>
<dbReference type="GO" id="GO:0055087">
    <property type="term" value="C:Ski complex"/>
    <property type="evidence" value="ECO:0007669"/>
    <property type="project" value="TreeGrafter"/>
</dbReference>
<dbReference type="InterPro" id="IPR014001">
    <property type="entry name" value="Helicase_ATP-bd"/>
</dbReference>